<keyword evidence="3" id="KW-0009">Actin-binding</keyword>
<evidence type="ECO:0000256" key="4">
    <source>
        <dbReference type="PROSITE-ProRule" id="PRU00192"/>
    </source>
</evidence>
<name>A0A498M216_LABRO</name>
<dbReference type="InterPro" id="IPR055297">
    <property type="entry name" value="NEBU/NEBL"/>
</dbReference>
<dbReference type="GO" id="GO:0030018">
    <property type="term" value="C:Z disc"/>
    <property type="evidence" value="ECO:0007669"/>
    <property type="project" value="InterPro"/>
</dbReference>
<accession>A0A498M216</accession>
<evidence type="ECO:0007829" key="9">
    <source>
        <dbReference type="PeptideAtlas" id="A0A498M216"/>
    </source>
</evidence>
<evidence type="ECO:0000256" key="2">
    <source>
        <dbReference type="ARBA" id="ARBA00022737"/>
    </source>
</evidence>
<dbReference type="PROSITE" id="PS51216">
    <property type="entry name" value="NEBULIN"/>
    <property type="match status" value="7"/>
</dbReference>
<evidence type="ECO:0000313" key="7">
    <source>
        <dbReference type="EMBL" id="RXN14889.1"/>
    </source>
</evidence>
<dbReference type="InterPro" id="IPR036028">
    <property type="entry name" value="SH3-like_dom_sf"/>
</dbReference>
<dbReference type="Pfam" id="PF14604">
    <property type="entry name" value="SH3_9"/>
    <property type="match status" value="1"/>
</dbReference>
<keyword evidence="9" id="KW-1267">Proteomics identification</keyword>
<dbReference type="GO" id="GO:0071691">
    <property type="term" value="P:cardiac muscle thin filament assembly"/>
    <property type="evidence" value="ECO:0007669"/>
    <property type="project" value="TreeGrafter"/>
</dbReference>
<gene>
    <name evidence="7" type="ORF">ROHU_028514</name>
</gene>
<dbReference type="PANTHER" id="PTHR11039:SF48">
    <property type="entry name" value="NEBULETTE"/>
    <property type="match status" value="1"/>
</dbReference>
<dbReference type="Proteomes" id="UP000290572">
    <property type="component" value="Unassembled WGS sequence"/>
</dbReference>
<dbReference type="InterPro" id="IPR001452">
    <property type="entry name" value="SH3_domain"/>
</dbReference>
<dbReference type="EMBL" id="QBIY01012873">
    <property type="protein sequence ID" value="RXN14889.1"/>
    <property type="molecule type" value="Genomic_DNA"/>
</dbReference>
<dbReference type="PRINTS" id="PR00510">
    <property type="entry name" value="NEBULIN"/>
</dbReference>
<dbReference type="FunFam" id="2.30.30.40:FF:000007">
    <property type="entry name" value="nebulin isoform X1"/>
    <property type="match status" value="1"/>
</dbReference>
<dbReference type="PRINTS" id="PR00452">
    <property type="entry name" value="SH3DOMAIN"/>
</dbReference>
<dbReference type="PANTHER" id="PTHR11039">
    <property type="entry name" value="NEBULIN"/>
    <property type="match status" value="1"/>
</dbReference>
<sequence length="496" mass="56864">MMRDMRSFNDDHLCLQVKYKEEYEKNRGKTQMEFVDTQMYKMSKEAQKMQSEKEYRKEYESQMKGKVLLEVDLTPAYLTARNASSLISEKEYRKDLEQEVKGKGLTGLEETPDLLRVKNAGHILSEKEYRKDLEQEVKGKGLTSLEETPDLLRLHHDVFVLLQKEYRKDLECEIRGKGTDVTADSLDMQRAKKASEISSDVSYRQASQNRESSYGTVTDTPALLHAAYLKDVYSQLFYTWDSRLMKGLTSAVVDTPEIRLARENAKNISDVQYRESVGTGTAVTDTPEMERVRRNQNNISDVKYKKAVDPVQYQRGLQEVKGHSCSELDTPEMRRVRKSQESVSMAKYHEEFERSRGRGATHTLDEQHMARLHGDQLMGAGDGYHGIQPQVVEMDRRSAGAAGVYQHHSHHPQQYQQGYAHMQAVRSVQSPPHSASMQRVYRALYDYAAQDHDEVSFRDGDVIVNAQPIDEGWMFGTVQRTGKSGMLPANYVECLN</sequence>
<dbReference type="InterPro" id="IPR000900">
    <property type="entry name" value="Nebulin_repeat"/>
</dbReference>
<dbReference type="SMART" id="SM00227">
    <property type="entry name" value="NEBU"/>
    <property type="match status" value="8"/>
</dbReference>
<comment type="caution">
    <text evidence="7">The sequence shown here is derived from an EMBL/GenBank/DDBJ whole genome shotgun (WGS) entry which is preliminary data.</text>
</comment>
<keyword evidence="1 4" id="KW-0728">SH3 domain</keyword>
<feature type="compositionally biased region" description="Basic and acidic residues" evidence="5">
    <location>
        <begin position="347"/>
        <end position="356"/>
    </location>
</feature>
<dbReference type="AlphaFoldDB" id="A0A498M216"/>
<feature type="domain" description="SH3" evidence="6">
    <location>
        <begin position="436"/>
        <end position="496"/>
    </location>
</feature>
<reference evidence="7 8" key="1">
    <citation type="submission" date="2018-03" db="EMBL/GenBank/DDBJ databases">
        <title>Draft genome sequence of Rohu Carp (Labeo rohita).</title>
        <authorList>
            <person name="Das P."/>
            <person name="Kushwaha B."/>
            <person name="Joshi C.G."/>
            <person name="Kumar D."/>
            <person name="Nagpure N.S."/>
            <person name="Sahoo L."/>
            <person name="Das S.P."/>
            <person name="Bit A."/>
            <person name="Patnaik S."/>
            <person name="Meher P.K."/>
            <person name="Jayasankar P."/>
            <person name="Koringa P.G."/>
            <person name="Patel N.V."/>
            <person name="Hinsu A.T."/>
            <person name="Kumar R."/>
            <person name="Pandey M."/>
            <person name="Agarwal S."/>
            <person name="Srivastava S."/>
            <person name="Singh M."/>
            <person name="Iquebal M.A."/>
            <person name="Jaiswal S."/>
            <person name="Angadi U.B."/>
            <person name="Kumar N."/>
            <person name="Raza M."/>
            <person name="Shah T.M."/>
            <person name="Rai A."/>
            <person name="Jena J.K."/>
        </authorList>
    </citation>
    <scope>NUCLEOTIDE SEQUENCE [LARGE SCALE GENOMIC DNA]</scope>
    <source>
        <strain evidence="7">DASCIFA01</strain>
        <tissue evidence="7">Testis</tissue>
    </source>
</reference>
<evidence type="ECO:0000256" key="5">
    <source>
        <dbReference type="SAM" id="MobiDB-lite"/>
    </source>
</evidence>
<keyword evidence="8" id="KW-1185">Reference proteome</keyword>
<dbReference type="STRING" id="84645.A0A498M216"/>
<evidence type="ECO:0000313" key="8">
    <source>
        <dbReference type="Proteomes" id="UP000290572"/>
    </source>
</evidence>
<protein>
    <submittedName>
        <fullName evidence="7">Nebulette isoform X2</fullName>
    </submittedName>
</protein>
<keyword evidence="2" id="KW-0677">Repeat</keyword>
<dbReference type="SUPFAM" id="SSF50044">
    <property type="entry name" value="SH3-domain"/>
    <property type="match status" value="1"/>
</dbReference>
<dbReference type="CDD" id="cd11789">
    <property type="entry name" value="SH3_Nebulin_family_C"/>
    <property type="match status" value="1"/>
</dbReference>
<evidence type="ECO:0000259" key="6">
    <source>
        <dbReference type="PROSITE" id="PS50002"/>
    </source>
</evidence>
<dbReference type="Gene3D" id="2.30.30.40">
    <property type="entry name" value="SH3 Domains"/>
    <property type="match status" value="1"/>
</dbReference>
<dbReference type="InterPro" id="IPR013998">
    <property type="entry name" value="Nebulin-like"/>
</dbReference>
<feature type="region of interest" description="Disordered" evidence="5">
    <location>
        <begin position="333"/>
        <end position="358"/>
    </location>
</feature>
<proteinExistence type="evidence at protein level"/>
<dbReference type="SMART" id="SM00326">
    <property type="entry name" value="SH3"/>
    <property type="match status" value="1"/>
</dbReference>
<dbReference type="PROSITE" id="PS50002">
    <property type="entry name" value="SH3"/>
    <property type="match status" value="1"/>
</dbReference>
<evidence type="ECO:0000256" key="3">
    <source>
        <dbReference type="ARBA" id="ARBA00023203"/>
    </source>
</evidence>
<dbReference type="Pfam" id="PF00880">
    <property type="entry name" value="Nebulin"/>
    <property type="match status" value="5"/>
</dbReference>
<organism evidence="7 8">
    <name type="scientific">Labeo rohita</name>
    <name type="common">Indian major carp</name>
    <name type="synonym">Cyprinus rohita</name>
    <dbReference type="NCBI Taxonomy" id="84645"/>
    <lineage>
        <taxon>Eukaryota</taxon>
        <taxon>Metazoa</taxon>
        <taxon>Chordata</taxon>
        <taxon>Craniata</taxon>
        <taxon>Vertebrata</taxon>
        <taxon>Euteleostomi</taxon>
        <taxon>Actinopterygii</taxon>
        <taxon>Neopterygii</taxon>
        <taxon>Teleostei</taxon>
        <taxon>Ostariophysi</taxon>
        <taxon>Cypriniformes</taxon>
        <taxon>Cyprinidae</taxon>
        <taxon>Labeoninae</taxon>
        <taxon>Labeonini</taxon>
        <taxon>Labeo</taxon>
    </lineage>
</organism>
<evidence type="ECO:0000256" key="1">
    <source>
        <dbReference type="ARBA" id="ARBA00022443"/>
    </source>
</evidence>
<dbReference type="GO" id="GO:0051015">
    <property type="term" value="F:actin filament binding"/>
    <property type="evidence" value="ECO:0007669"/>
    <property type="project" value="InterPro"/>
</dbReference>